<feature type="region of interest" description="Disordered" evidence="1">
    <location>
        <begin position="58"/>
        <end position="79"/>
    </location>
</feature>
<evidence type="ECO:0000313" key="3">
    <source>
        <dbReference type="Proteomes" id="UP000634136"/>
    </source>
</evidence>
<comment type="caution">
    <text evidence="2">The sequence shown here is derived from an EMBL/GenBank/DDBJ whole genome shotgun (WGS) entry which is preliminary data.</text>
</comment>
<feature type="compositionally biased region" description="Basic and acidic residues" evidence="1">
    <location>
        <begin position="59"/>
        <end position="79"/>
    </location>
</feature>
<feature type="region of interest" description="Disordered" evidence="1">
    <location>
        <begin position="1"/>
        <end position="27"/>
    </location>
</feature>
<accession>A0A834SS48</accession>
<reference evidence="2" key="1">
    <citation type="submission" date="2020-09" db="EMBL/GenBank/DDBJ databases">
        <title>Genome-Enabled Discovery of Anthraquinone Biosynthesis in Senna tora.</title>
        <authorList>
            <person name="Kang S.-H."/>
            <person name="Pandey R.P."/>
            <person name="Lee C.-M."/>
            <person name="Sim J.-S."/>
            <person name="Jeong J.-T."/>
            <person name="Choi B.-S."/>
            <person name="Jung M."/>
            <person name="Ginzburg D."/>
            <person name="Zhao K."/>
            <person name="Won S.Y."/>
            <person name="Oh T.-J."/>
            <person name="Yu Y."/>
            <person name="Kim N.-H."/>
            <person name="Lee O.R."/>
            <person name="Lee T.-H."/>
            <person name="Bashyal P."/>
            <person name="Kim T.-S."/>
            <person name="Lee W.-H."/>
            <person name="Kawkins C."/>
            <person name="Kim C.-K."/>
            <person name="Kim J.S."/>
            <person name="Ahn B.O."/>
            <person name="Rhee S.Y."/>
            <person name="Sohng J.K."/>
        </authorList>
    </citation>
    <scope>NUCLEOTIDE SEQUENCE</scope>
    <source>
        <tissue evidence="2">Leaf</tissue>
    </source>
</reference>
<evidence type="ECO:0000313" key="2">
    <source>
        <dbReference type="EMBL" id="KAF7807915.1"/>
    </source>
</evidence>
<dbReference type="EMBL" id="JAAIUW010000012">
    <property type="protein sequence ID" value="KAF7807915.1"/>
    <property type="molecule type" value="Genomic_DNA"/>
</dbReference>
<name>A0A834SS48_9FABA</name>
<feature type="compositionally biased region" description="Basic and acidic residues" evidence="1">
    <location>
        <begin position="1"/>
        <end position="11"/>
    </location>
</feature>
<proteinExistence type="predicted"/>
<gene>
    <name evidence="2" type="ORF">G2W53_040076</name>
</gene>
<dbReference type="AlphaFoldDB" id="A0A834SS48"/>
<evidence type="ECO:0000256" key="1">
    <source>
        <dbReference type="SAM" id="MobiDB-lite"/>
    </source>
</evidence>
<keyword evidence="3" id="KW-1185">Reference proteome</keyword>
<protein>
    <submittedName>
        <fullName evidence="2">Uncharacterized protein</fullName>
    </submittedName>
</protein>
<dbReference type="Proteomes" id="UP000634136">
    <property type="component" value="Unassembled WGS sequence"/>
</dbReference>
<sequence length="79" mass="8747">MGVVVMKKDDSGQGTAATGWDYGTSKNCGGRQLTTNKVRTRGTLNFRRHFEIVISSSKLQEDAARLEDPSRRTTQATEK</sequence>
<organism evidence="2 3">
    <name type="scientific">Senna tora</name>
    <dbReference type="NCBI Taxonomy" id="362788"/>
    <lineage>
        <taxon>Eukaryota</taxon>
        <taxon>Viridiplantae</taxon>
        <taxon>Streptophyta</taxon>
        <taxon>Embryophyta</taxon>
        <taxon>Tracheophyta</taxon>
        <taxon>Spermatophyta</taxon>
        <taxon>Magnoliopsida</taxon>
        <taxon>eudicotyledons</taxon>
        <taxon>Gunneridae</taxon>
        <taxon>Pentapetalae</taxon>
        <taxon>rosids</taxon>
        <taxon>fabids</taxon>
        <taxon>Fabales</taxon>
        <taxon>Fabaceae</taxon>
        <taxon>Caesalpinioideae</taxon>
        <taxon>Cassia clade</taxon>
        <taxon>Senna</taxon>
    </lineage>
</organism>